<dbReference type="InterPro" id="IPR036388">
    <property type="entry name" value="WH-like_DNA-bd_sf"/>
</dbReference>
<dbReference type="Proteomes" id="UP000653305">
    <property type="component" value="Unassembled WGS sequence"/>
</dbReference>
<evidence type="ECO:0000256" key="2">
    <source>
        <dbReference type="ARBA" id="ARBA00022821"/>
    </source>
</evidence>
<reference evidence="5" key="1">
    <citation type="submission" date="2020-07" db="EMBL/GenBank/DDBJ databases">
        <title>Ethylene signaling mediates host invasion by parasitic plants.</title>
        <authorList>
            <person name="Yoshida S."/>
        </authorList>
    </citation>
    <scope>NUCLEOTIDE SEQUENCE</scope>
    <source>
        <strain evidence="5">Okayama</strain>
    </source>
</reference>
<dbReference type="AlphaFoldDB" id="A0A830DAL7"/>
<sequence length="403" mass="46803">MGVYPEDWEIDVPELMRLWIAEVFLKPINGKYLEVVAQEYFNELLGRNLILVNKRGCTGETIKCKVHDLLVDVCVREAQKHKFYFFASHHNFNNPPDLNTQRRVVVHDCTKPKVVCAWVSHHGTFVRSLTSKAICSLWNLQTLHVTGAEVATSKIWKMSQLRHVHFSRLYLLDPHLSGRTNDDGGDDFVLENLQTLSRVCNLKFSEEVVKRIPNIKELGVYYEGIVDWSSCCLHNLVQLINLESLSFAFRFLREPIPSELLESLPRSLKELTLEGTKIKLGDLGEKISSLPHQVLKLKWGSLVGPEWETFEGQFRSLKYWKIEGWYDLKHWRTESWTHFPCLEHLFLWDLPNLKEIPSEIEETLKSIEMESCSEPTLISANEILKEQEDLGMKAFMSKYFVVL</sequence>
<dbReference type="OrthoDB" id="909758at2759"/>
<gene>
    <name evidence="5" type="ORF">PHJA_002969000</name>
</gene>
<proteinExistence type="predicted"/>
<dbReference type="InterPro" id="IPR032675">
    <property type="entry name" value="LRR_dom_sf"/>
</dbReference>
<dbReference type="Gene3D" id="3.80.10.10">
    <property type="entry name" value="Ribonuclease Inhibitor"/>
    <property type="match status" value="1"/>
</dbReference>
<dbReference type="Pfam" id="PF23559">
    <property type="entry name" value="WHD_DRP"/>
    <property type="match status" value="1"/>
</dbReference>
<dbReference type="Gene3D" id="1.10.10.10">
    <property type="entry name" value="Winged helix-like DNA-binding domain superfamily/Winged helix DNA-binding domain"/>
    <property type="match status" value="1"/>
</dbReference>
<evidence type="ECO:0000256" key="3">
    <source>
        <dbReference type="ARBA" id="ARBA00022840"/>
    </source>
</evidence>
<dbReference type="EMBL" id="BMAC01003946">
    <property type="protein sequence ID" value="GFQ08250.1"/>
    <property type="molecule type" value="Genomic_DNA"/>
</dbReference>
<evidence type="ECO:0000256" key="1">
    <source>
        <dbReference type="ARBA" id="ARBA00022741"/>
    </source>
</evidence>
<dbReference type="PANTHER" id="PTHR15140:SF33">
    <property type="entry name" value="LATE BLIGHT RESISTANCE PROTEIN HOMOLOG R1A-3 ISOFORM X1"/>
    <property type="match status" value="1"/>
</dbReference>
<protein>
    <submittedName>
        <fullName evidence="5">Putative late blight resistance protein homolog r1b-17</fullName>
    </submittedName>
</protein>
<evidence type="ECO:0000313" key="5">
    <source>
        <dbReference type="EMBL" id="GFQ08250.1"/>
    </source>
</evidence>
<comment type="caution">
    <text evidence="5">The sequence shown here is derived from an EMBL/GenBank/DDBJ whole genome shotgun (WGS) entry which is preliminary data.</text>
</comment>
<feature type="domain" description="Disease resistance protein winged helix" evidence="4">
    <location>
        <begin position="3"/>
        <end position="73"/>
    </location>
</feature>
<name>A0A830DAL7_9LAMI</name>
<evidence type="ECO:0000259" key="4">
    <source>
        <dbReference type="Pfam" id="PF23559"/>
    </source>
</evidence>
<dbReference type="PANTHER" id="PTHR15140">
    <property type="entry name" value="TUBULIN-SPECIFIC CHAPERONE E"/>
    <property type="match status" value="1"/>
</dbReference>
<dbReference type="SUPFAM" id="SSF52058">
    <property type="entry name" value="L domain-like"/>
    <property type="match status" value="1"/>
</dbReference>
<dbReference type="GO" id="GO:0006952">
    <property type="term" value="P:defense response"/>
    <property type="evidence" value="ECO:0007669"/>
    <property type="project" value="UniProtKB-KW"/>
</dbReference>
<dbReference type="InterPro" id="IPR058922">
    <property type="entry name" value="WHD_DRP"/>
</dbReference>
<organism evidence="5 6">
    <name type="scientific">Phtheirospermum japonicum</name>
    <dbReference type="NCBI Taxonomy" id="374723"/>
    <lineage>
        <taxon>Eukaryota</taxon>
        <taxon>Viridiplantae</taxon>
        <taxon>Streptophyta</taxon>
        <taxon>Embryophyta</taxon>
        <taxon>Tracheophyta</taxon>
        <taxon>Spermatophyta</taxon>
        <taxon>Magnoliopsida</taxon>
        <taxon>eudicotyledons</taxon>
        <taxon>Gunneridae</taxon>
        <taxon>Pentapetalae</taxon>
        <taxon>asterids</taxon>
        <taxon>lamiids</taxon>
        <taxon>Lamiales</taxon>
        <taxon>Orobanchaceae</taxon>
        <taxon>Orobanchaceae incertae sedis</taxon>
        <taxon>Phtheirospermum</taxon>
    </lineage>
</organism>
<keyword evidence="6" id="KW-1185">Reference proteome</keyword>
<keyword evidence="1" id="KW-0547">Nucleotide-binding</keyword>
<evidence type="ECO:0000313" key="6">
    <source>
        <dbReference type="Proteomes" id="UP000653305"/>
    </source>
</evidence>
<keyword evidence="2" id="KW-0611">Plant defense</keyword>
<accession>A0A830DAL7</accession>
<keyword evidence="3" id="KW-0067">ATP-binding</keyword>